<proteinExistence type="predicted"/>
<organism evidence="1 2">
    <name type="scientific">Amphimedon queenslandica</name>
    <name type="common">Sponge</name>
    <dbReference type="NCBI Taxonomy" id="400682"/>
    <lineage>
        <taxon>Eukaryota</taxon>
        <taxon>Metazoa</taxon>
        <taxon>Porifera</taxon>
        <taxon>Demospongiae</taxon>
        <taxon>Heteroscleromorpha</taxon>
        <taxon>Haplosclerida</taxon>
        <taxon>Niphatidae</taxon>
        <taxon>Amphimedon</taxon>
    </lineage>
</organism>
<sequence>MTCNTTKFCVSLVVGQTASAGMVKFVSSWNSHFIAGKGIPIQLSQESYAIQIPPASLPDTDSAVHEYELSGGLLSRSGSFGVDPLENRGDLRAIRYERLTDAVGTFDNIFSNVVSGDGHLLELAILTLINTTERLTQLL</sequence>
<accession>A0AAN0K4G7</accession>
<dbReference type="Proteomes" id="UP000007879">
    <property type="component" value="Unassembled WGS sequence"/>
</dbReference>
<protein>
    <submittedName>
        <fullName evidence="1">Uncharacterized protein</fullName>
    </submittedName>
</protein>
<evidence type="ECO:0000313" key="2">
    <source>
        <dbReference type="Proteomes" id="UP000007879"/>
    </source>
</evidence>
<reference evidence="2" key="1">
    <citation type="journal article" date="2010" name="Nature">
        <title>The Amphimedon queenslandica genome and the evolution of animal complexity.</title>
        <authorList>
            <person name="Srivastava M."/>
            <person name="Simakov O."/>
            <person name="Chapman J."/>
            <person name="Fahey B."/>
            <person name="Gauthier M.E."/>
            <person name="Mitros T."/>
            <person name="Richards G.S."/>
            <person name="Conaco C."/>
            <person name="Dacre M."/>
            <person name="Hellsten U."/>
            <person name="Larroux C."/>
            <person name="Putnam N.H."/>
            <person name="Stanke M."/>
            <person name="Adamska M."/>
            <person name="Darling A."/>
            <person name="Degnan S.M."/>
            <person name="Oakley T.H."/>
            <person name="Plachetzki D.C."/>
            <person name="Zhai Y."/>
            <person name="Adamski M."/>
            <person name="Calcino A."/>
            <person name="Cummins S.F."/>
            <person name="Goodstein D.M."/>
            <person name="Harris C."/>
            <person name="Jackson D.J."/>
            <person name="Leys S.P."/>
            <person name="Shu S."/>
            <person name="Woodcroft B.J."/>
            <person name="Vervoort M."/>
            <person name="Kosik K.S."/>
            <person name="Manning G."/>
            <person name="Degnan B.M."/>
            <person name="Rokhsar D.S."/>
        </authorList>
    </citation>
    <scope>NUCLEOTIDE SEQUENCE [LARGE SCALE GENOMIC DNA]</scope>
</reference>
<dbReference type="EnsemblMetazoa" id="XM_020008519.1">
    <property type="protein sequence ID" value="XP_019864078.1"/>
    <property type="gene ID" value="LOC109593447"/>
</dbReference>
<dbReference type="GeneID" id="109593447"/>
<dbReference type="RefSeq" id="XP_019864078.1">
    <property type="nucleotide sequence ID" value="XM_020008519.1"/>
</dbReference>
<name>A0AAN0K4G7_AMPQE</name>
<keyword evidence="2" id="KW-1185">Reference proteome</keyword>
<reference evidence="1" key="2">
    <citation type="submission" date="2024-06" db="UniProtKB">
        <authorList>
            <consortium name="EnsemblMetazoa"/>
        </authorList>
    </citation>
    <scope>IDENTIFICATION</scope>
</reference>
<dbReference type="AlphaFoldDB" id="A0AAN0K4G7"/>
<dbReference type="KEGG" id="aqu:109593447"/>
<evidence type="ECO:0000313" key="1">
    <source>
        <dbReference type="EnsemblMetazoa" id="XP_019864078.1"/>
    </source>
</evidence>